<name>A0A2P7R7V3_9GAMM</name>
<comment type="caution">
    <text evidence="1">The sequence shown here is derived from an EMBL/GenBank/DDBJ whole genome shotgun (WGS) entry which is preliminary data.</text>
</comment>
<protein>
    <submittedName>
        <fullName evidence="1">Uncharacterized protein</fullName>
    </submittedName>
</protein>
<sequence length="142" mass="14847">MFDLFYPRFIAFPPLPQGTAPLVGYPETGSINPNVGPVSASAGIVLPPPGISFHYQEAGLANSNTGTFTADLRLICPSFAIGLGGIRLLGRDLGVGPVGGWQRCGFFFFTKTGPGLRGWSLRAGDNDRVPASRISGNGPVAQ</sequence>
<keyword evidence="2" id="KW-1185">Reference proteome</keyword>
<evidence type="ECO:0000313" key="1">
    <source>
        <dbReference type="EMBL" id="PSJ46263.1"/>
    </source>
</evidence>
<accession>A0A2P7R7V3</accession>
<dbReference type="Proteomes" id="UP000240243">
    <property type="component" value="Unassembled WGS sequence"/>
</dbReference>
<dbReference type="EMBL" id="PXYG01000002">
    <property type="protein sequence ID" value="PSJ46263.1"/>
    <property type="molecule type" value="Genomic_DNA"/>
</dbReference>
<proteinExistence type="predicted"/>
<evidence type="ECO:0000313" key="2">
    <source>
        <dbReference type="Proteomes" id="UP000240243"/>
    </source>
</evidence>
<gene>
    <name evidence="1" type="ORF">C7H85_06360</name>
</gene>
<dbReference type="AlphaFoldDB" id="A0A2P7R7V3"/>
<organism evidence="1 2">
    <name type="scientific">Zobellella endophytica</name>
    <dbReference type="NCBI Taxonomy" id="2116700"/>
    <lineage>
        <taxon>Bacteria</taxon>
        <taxon>Pseudomonadati</taxon>
        <taxon>Pseudomonadota</taxon>
        <taxon>Gammaproteobacteria</taxon>
        <taxon>Aeromonadales</taxon>
        <taxon>Aeromonadaceae</taxon>
        <taxon>Zobellella</taxon>
    </lineage>
</organism>
<reference evidence="1 2" key="1">
    <citation type="submission" date="2018-03" db="EMBL/GenBank/DDBJ databases">
        <title>The draft genome of Zobellella sp. 59N8.</title>
        <authorList>
            <person name="Liu L."/>
            <person name="Li L."/>
            <person name="Zhang X."/>
            <person name="Liang L."/>
            <person name="Wang T."/>
        </authorList>
    </citation>
    <scope>NUCLEOTIDE SEQUENCE [LARGE SCALE GENOMIC DNA]</scope>
    <source>
        <strain evidence="1 2">59N8</strain>
    </source>
</reference>